<name>A0A6J7WS56_9CAUD</name>
<dbReference type="Pfam" id="PF07484">
    <property type="entry name" value="Collar"/>
    <property type="match status" value="1"/>
</dbReference>
<dbReference type="SUPFAM" id="SSF88874">
    <property type="entry name" value="Receptor-binding domain of short tail fibre protein gp12"/>
    <property type="match status" value="1"/>
</dbReference>
<organism evidence="3">
    <name type="scientific">uncultured Caudovirales phage</name>
    <dbReference type="NCBI Taxonomy" id="2100421"/>
    <lineage>
        <taxon>Viruses</taxon>
        <taxon>Duplodnaviria</taxon>
        <taxon>Heunggongvirae</taxon>
        <taxon>Uroviricota</taxon>
        <taxon>Caudoviricetes</taxon>
        <taxon>Peduoviridae</taxon>
        <taxon>Maltschvirus</taxon>
        <taxon>Maltschvirus maltsch</taxon>
    </lineage>
</organism>
<sequence length="918" mass="93295">MIIDEYGNRRFYGLYRGVVVDNRDPLGKGRIRLRVPQVLFNSTTDWAWAQQAHGVQADPPAAGKNVWVMFEGGDPSFPVWVGTFNDTSILNLALNDLSDVNTAGVVNGQTIIYDDGTWVPGSGGGGASLPTGGATGTVLTKNSSTDNDAGWATPHYIPVGGTAGQILTKTTGTDYDAGWSDNYADWTSQVKQYVRAEEILTKGQAVYVSSADGTNILVSKASNTTEALSSKTIGLIAQDLNTTSNKFGYVITEGLLGGLNTNSATVGDPVWLGVSGALIYGLTNKPVAPAHLVYIGVVTKKSSGSGEIFIKPQNGFELQELHNVLIGTGYSSTPADHNLLAYDYASKLWKNMSGSAANLVTLSDTGTVTNTMLENSSITINGTPVSLGLSATITAAASGSAGGDLTGTYPNPTLATSGVTLGSYGSASSVASFTVDAKGRLTAAGNTSIQITESQVTNLTTDLSSKAPTASPTFTGTITTPLTASAVVLTNGSSQLTATTSLGDSYLATISTAGKVSNSATTAASANTASAIVARDASGNFSAGTITAALTGNASTATKFSSNTTGPINGVNYDGSAGITIKASTTYGLGLTNTNLAFSSGPGTTWDGGTTGITLGLSATPTSITSINGVMLPTSGSFVTSSTSAGGDLTGTYPSPTLAAVGTAGKYSKVTTDSTGRVTSGTNIVTYAEVAPTSPTPTAGDLWYCTTDGTFYTYYDDTVGSPSKQWVQVQGNPAVDTVLTNRVSTLETQTVPTGSLFPFAGASSPTGYALCNGASVSTSGTYANLFSVIGYTYGGSGASFNLPDLSSRVPVGKGASGTFVTLASTGGVESVTLTANQSGIRDHRHAIQGASNATAGAYDDGYARGTGTLDQNFRTGGVKGLTGTNGSNGYGSGAVTANAIDAHTNLQPYIVTNYIIKL</sequence>
<dbReference type="InterPro" id="IPR006531">
    <property type="entry name" value="Gp5/Vgr_OB"/>
</dbReference>
<proteinExistence type="predicted"/>
<dbReference type="Pfam" id="PF04717">
    <property type="entry name" value="Phage_base_V"/>
    <property type="match status" value="1"/>
</dbReference>
<dbReference type="Gene3D" id="3.90.1340.10">
    <property type="entry name" value="Phage tail collar domain"/>
    <property type="match status" value="1"/>
</dbReference>
<dbReference type="EMBL" id="LR798267">
    <property type="protein sequence ID" value="CAB5219648.1"/>
    <property type="molecule type" value="Genomic_DNA"/>
</dbReference>
<protein>
    <submittedName>
        <fullName evidence="3">Phage tail collar domain containing protein</fullName>
    </submittedName>
</protein>
<feature type="domain" description="Phage tail collar" evidence="2">
    <location>
        <begin position="754"/>
        <end position="810"/>
    </location>
</feature>
<dbReference type="InterPro" id="IPR037053">
    <property type="entry name" value="Phage_tail_collar_dom_sf"/>
</dbReference>
<evidence type="ECO:0000313" key="3">
    <source>
        <dbReference type="EMBL" id="CAB5219648.1"/>
    </source>
</evidence>
<dbReference type="InterPro" id="IPR011083">
    <property type="entry name" value="Phage_tail_collar_dom"/>
</dbReference>
<evidence type="ECO:0000259" key="2">
    <source>
        <dbReference type="Pfam" id="PF07484"/>
    </source>
</evidence>
<reference evidence="3" key="1">
    <citation type="submission" date="2020-05" db="EMBL/GenBank/DDBJ databases">
        <authorList>
            <person name="Chiriac C."/>
            <person name="Salcher M."/>
            <person name="Ghai R."/>
            <person name="Kavagutti S V."/>
        </authorList>
    </citation>
    <scope>NUCLEOTIDE SEQUENCE</scope>
</reference>
<dbReference type="SUPFAM" id="SSF69255">
    <property type="entry name" value="gp5 N-terminal domain-like"/>
    <property type="match status" value="1"/>
</dbReference>
<evidence type="ECO:0000259" key="1">
    <source>
        <dbReference type="Pfam" id="PF04717"/>
    </source>
</evidence>
<feature type="domain" description="Gp5/Type VI secretion system Vgr protein OB-fold" evidence="1">
    <location>
        <begin position="15"/>
        <end position="83"/>
    </location>
</feature>
<accession>A0A6J7WS56</accession>
<gene>
    <name evidence="3" type="ORF">UFOVP221_108</name>
</gene>